<evidence type="ECO:0000256" key="2">
    <source>
        <dbReference type="SAM" id="MobiDB-lite"/>
    </source>
</evidence>
<accession>A0A8H7EWI9</accession>
<dbReference type="AlphaFoldDB" id="A0A8H7EWI9"/>
<dbReference type="EMBL" id="JABXXO010000014">
    <property type="protein sequence ID" value="KAF7760947.1"/>
    <property type="molecule type" value="Genomic_DNA"/>
</dbReference>
<comment type="caution">
    <text evidence="4">The sequence shown here is derived from an EMBL/GenBank/DDBJ whole genome shotgun (WGS) entry which is preliminary data.</text>
</comment>
<dbReference type="Pfam" id="PF08593">
    <property type="entry name" value="Mug135_C"/>
    <property type="match status" value="1"/>
</dbReference>
<evidence type="ECO:0000313" key="4">
    <source>
        <dbReference type="EMBL" id="KAF7760947.1"/>
    </source>
</evidence>
<gene>
    <name evidence="4" type="ORF">Agabi119p4_10356</name>
</gene>
<name>A0A8H7EWI9_AGABI</name>
<evidence type="ECO:0000259" key="3">
    <source>
        <dbReference type="Pfam" id="PF08593"/>
    </source>
</evidence>
<protein>
    <recommendedName>
        <fullName evidence="3">Mug135-like C-terminal domain-containing protein</fullName>
    </recommendedName>
</protein>
<feature type="domain" description="Mug135-like C-terminal" evidence="3">
    <location>
        <begin position="133"/>
        <end position="195"/>
    </location>
</feature>
<evidence type="ECO:0000313" key="5">
    <source>
        <dbReference type="Proteomes" id="UP000629468"/>
    </source>
</evidence>
<sequence length="205" mass="21790">MPMIALPQFTGLLPTVKMPPAPANPPTPNDVANARLLSIQMYNAFTRDEDVEKEDIGLAVVYEQQLGALSVDYDNEVAGGAPAWFAPAIQLALADAFATGLAPIQAQLNALGEKVDALTLEGAKTRAMVAKIMNRAAGSADNAELEVVPFRNGEDPTAHPHSLPPLTSSNAINNLTPAQRDRYLRGYYPGAQLPRQAAPNPLTPV</sequence>
<feature type="region of interest" description="Disordered" evidence="2">
    <location>
        <begin position="151"/>
        <end position="172"/>
    </location>
</feature>
<proteinExistence type="inferred from homology"/>
<dbReference type="InterPro" id="IPR013902">
    <property type="entry name" value="Mug135-like_C"/>
</dbReference>
<reference evidence="4 5" key="1">
    <citation type="journal article" name="Sci. Rep.">
        <title>Telomere-to-telomere assembled and centromere annotated genomes of the two main subspecies of the button mushroom Agaricus bisporus reveal especially polymorphic chromosome ends.</title>
        <authorList>
            <person name="Sonnenberg A.S.M."/>
            <person name="Sedaghat-Telgerd N."/>
            <person name="Lavrijssen B."/>
            <person name="Ohm R.A."/>
            <person name="Hendrickx P.M."/>
            <person name="Scholtmeijer K."/>
            <person name="Baars J.J.P."/>
            <person name="van Peer A."/>
        </authorList>
    </citation>
    <scope>NUCLEOTIDE SEQUENCE [LARGE SCALE GENOMIC DNA]</scope>
    <source>
        <strain evidence="4 5">H119_p4</strain>
    </source>
</reference>
<comment type="similarity">
    <text evidence="1">Belongs to the UPF0612 family.</text>
</comment>
<evidence type="ECO:0000256" key="1">
    <source>
        <dbReference type="ARBA" id="ARBA00005788"/>
    </source>
</evidence>
<dbReference type="Proteomes" id="UP000629468">
    <property type="component" value="Unassembled WGS sequence"/>
</dbReference>
<organism evidence="4 5">
    <name type="scientific">Agaricus bisporus var. burnettii</name>
    <dbReference type="NCBI Taxonomy" id="192524"/>
    <lineage>
        <taxon>Eukaryota</taxon>
        <taxon>Fungi</taxon>
        <taxon>Dikarya</taxon>
        <taxon>Basidiomycota</taxon>
        <taxon>Agaricomycotina</taxon>
        <taxon>Agaricomycetes</taxon>
        <taxon>Agaricomycetidae</taxon>
        <taxon>Agaricales</taxon>
        <taxon>Agaricineae</taxon>
        <taxon>Agaricaceae</taxon>
        <taxon>Agaricus</taxon>
    </lineage>
</organism>